<proteinExistence type="predicted"/>
<evidence type="ECO:0000313" key="3">
    <source>
        <dbReference type="Proteomes" id="UP000734854"/>
    </source>
</evidence>
<evidence type="ECO:0000313" key="2">
    <source>
        <dbReference type="EMBL" id="KAG6499909.1"/>
    </source>
</evidence>
<name>A0A8J5GBM1_ZINOF</name>
<keyword evidence="3" id="KW-1185">Reference proteome</keyword>
<dbReference type="Proteomes" id="UP000734854">
    <property type="component" value="Unassembled WGS sequence"/>
</dbReference>
<accession>A0A8J5GBM1</accession>
<comment type="caution">
    <text evidence="2">The sequence shown here is derived from an EMBL/GenBank/DDBJ whole genome shotgun (WGS) entry which is preliminary data.</text>
</comment>
<reference evidence="2 3" key="1">
    <citation type="submission" date="2020-08" db="EMBL/GenBank/DDBJ databases">
        <title>Plant Genome Project.</title>
        <authorList>
            <person name="Zhang R.-G."/>
        </authorList>
    </citation>
    <scope>NUCLEOTIDE SEQUENCE [LARGE SCALE GENOMIC DNA]</scope>
    <source>
        <tissue evidence="2">Rhizome</tissue>
    </source>
</reference>
<evidence type="ECO:0000256" key="1">
    <source>
        <dbReference type="SAM" id="MobiDB-lite"/>
    </source>
</evidence>
<gene>
    <name evidence="2" type="ORF">ZIOFF_039721</name>
</gene>
<feature type="region of interest" description="Disordered" evidence="1">
    <location>
        <begin position="178"/>
        <end position="198"/>
    </location>
</feature>
<dbReference type="EMBL" id="JACMSC010000011">
    <property type="protein sequence ID" value="KAG6499909.1"/>
    <property type="molecule type" value="Genomic_DNA"/>
</dbReference>
<dbReference type="AlphaFoldDB" id="A0A8J5GBM1"/>
<protein>
    <submittedName>
        <fullName evidence="2">Uncharacterized protein</fullName>
    </submittedName>
</protein>
<sequence length="227" mass="25660">MASIWAARGEKKSERNIPANGCESSEDCEEDDLLASGKPVYGDHLQLVALIEPSQFSVREHIADNDRSHLCLRSNGVSHRIRVPLIRFEMKLKQLGGLLGTLQQFSHPKIELEQYPTGIQLNFHLLSRNPSLGYLAALLHPKVLCEVLDARCGFHELAVALEERSEKALTTMGVKGGDKWRKRKRGKKRALKGNRDGGVQISMEKEEMRKSLCNEAMQRRRDFEMEG</sequence>
<organism evidence="2 3">
    <name type="scientific">Zingiber officinale</name>
    <name type="common">Ginger</name>
    <name type="synonym">Amomum zingiber</name>
    <dbReference type="NCBI Taxonomy" id="94328"/>
    <lineage>
        <taxon>Eukaryota</taxon>
        <taxon>Viridiplantae</taxon>
        <taxon>Streptophyta</taxon>
        <taxon>Embryophyta</taxon>
        <taxon>Tracheophyta</taxon>
        <taxon>Spermatophyta</taxon>
        <taxon>Magnoliopsida</taxon>
        <taxon>Liliopsida</taxon>
        <taxon>Zingiberales</taxon>
        <taxon>Zingiberaceae</taxon>
        <taxon>Zingiber</taxon>
    </lineage>
</organism>
<feature type="compositionally biased region" description="Basic residues" evidence="1">
    <location>
        <begin position="180"/>
        <end position="192"/>
    </location>
</feature>